<dbReference type="Proteomes" id="UP000091820">
    <property type="component" value="Unassembled WGS sequence"/>
</dbReference>
<keyword evidence="2" id="KW-1185">Reference proteome</keyword>
<evidence type="ECO:0000313" key="2">
    <source>
        <dbReference type="Proteomes" id="UP000091820"/>
    </source>
</evidence>
<proteinExistence type="predicted"/>
<reference evidence="1" key="2">
    <citation type="submission" date="2020-05" db="UniProtKB">
        <authorList>
            <consortium name="EnsemblMetazoa"/>
        </authorList>
    </citation>
    <scope>IDENTIFICATION</scope>
    <source>
        <strain evidence="1">IAEA</strain>
    </source>
</reference>
<evidence type="ECO:0000313" key="1">
    <source>
        <dbReference type="EnsemblMetazoa" id="GBRI037124-PA"/>
    </source>
</evidence>
<organism evidence="1 2">
    <name type="scientific">Glossina brevipalpis</name>
    <dbReference type="NCBI Taxonomy" id="37001"/>
    <lineage>
        <taxon>Eukaryota</taxon>
        <taxon>Metazoa</taxon>
        <taxon>Ecdysozoa</taxon>
        <taxon>Arthropoda</taxon>
        <taxon>Hexapoda</taxon>
        <taxon>Insecta</taxon>
        <taxon>Pterygota</taxon>
        <taxon>Neoptera</taxon>
        <taxon>Endopterygota</taxon>
        <taxon>Diptera</taxon>
        <taxon>Brachycera</taxon>
        <taxon>Muscomorpha</taxon>
        <taxon>Hippoboscoidea</taxon>
        <taxon>Glossinidae</taxon>
        <taxon>Glossina</taxon>
    </lineage>
</organism>
<dbReference type="VEuPathDB" id="VectorBase:GBRI037124"/>
<reference evidence="2" key="1">
    <citation type="submission" date="2014-03" db="EMBL/GenBank/DDBJ databases">
        <authorList>
            <person name="Aksoy S."/>
            <person name="Warren W."/>
            <person name="Wilson R.K."/>
        </authorList>
    </citation>
    <scope>NUCLEOTIDE SEQUENCE [LARGE SCALE GENOMIC DNA]</scope>
    <source>
        <strain evidence="2">IAEA</strain>
    </source>
</reference>
<dbReference type="AlphaFoldDB" id="A0A1A9WYB6"/>
<sequence>MHTQSRAEYLVFGMVELVTPCLVDLSKRACTYRAVARSGKSPFRMKVKKEQQQQQQQQQQQYYYYYYYYYYHKE</sequence>
<dbReference type="EnsemblMetazoa" id="GBRI037124-RA">
    <property type="protein sequence ID" value="GBRI037124-PA"/>
    <property type="gene ID" value="GBRI037124"/>
</dbReference>
<protein>
    <submittedName>
        <fullName evidence="1">Uncharacterized protein</fullName>
    </submittedName>
</protein>
<accession>A0A1A9WYB6</accession>
<name>A0A1A9WYB6_9MUSC</name>